<evidence type="ECO:0000313" key="2">
    <source>
        <dbReference type="EMBL" id="AXH93731.1"/>
    </source>
</evidence>
<protein>
    <recommendedName>
        <fullName evidence="1">DUF6602 domain-containing protein</fullName>
    </recommendedName>
</protein>
<accession>A0A6N3K6V5</accession>
<sequence>MEAAPELVGHMPTIGDGSEAEWITMLRDFLPRRYAVDKAFVVDSCGHQSLQLDVVVYDRHFTPLSHFHPA</sequence>
<organism evidence="2 3">
    <name type="scientific">Micromonospora aurantiaca</name>
    <name type="common">nom. illeg.</name>
    <dbReference type="NCBI Taxonomy" id="47850"/>
    <lineage>
        <taxon>Bacteria</taxon>
        <taxon>Bacillati</taxon>
        <taxon>Actinomycetota</taxon>
        <taxon>Actinomycetes</taxon>
        <taxon>Micromonosporales</taxon>
        <taxon>Micromonosporaceae</taxon>
        <taxon>Micromonospora</taxon>
    </lineage>
</organism>
<name>A0A6N3K6V5_9ACTN</name>
<dbReference type="Proteomes" id="UP000253958">
    <property type="component" value="Chromosome"/>
</dbReference>
<proteinExistence type="predicted"/>
<dbReference type="Pfam" id="PF20247">
    <property type="entry name" value="DUF6602"/>
    <property type="match status" value="1"/>
</dbReference>
<gene>
    <name evidence="2" type="ORF">DVH21_29650</name>
</gene>
<feature type="domain" description="DUF6602" evidence="1">
    <location>
        <begin position="8"/>
        <end position="64"/>
    </location>
</feature>
<reference evidence="2 3" key="2">
    <citation type="submission" date="2018-08" db="EMBL/GenBank/DDBJ databases">
        <title>Streptomyces kandeliansis sp. nov., an endophytic bacterium isolated from mangrove plant.</title>
        <authorList>
            <person name="Wang R."/>
        </authorList>
    </citation>
    <scope>NUCLEOTIDE SEQUENCE [LARGE SCALE GENOMIC DNA]</scope>
    <source>
        <strain evidence="3">H14(2018)</strain>
    </source>
</reference>
<dbReference type="InterPro" id="IPR046537">
    <property type="entry name" value="DUF6602"/>
</dbReference>
<dbReference type="EMBL" id="CP031263">
    <property type="protein sequence ID" value="AXH93731.1"/>
    <property type="molecule type" value="Genomic_DNA"/>
</dbReference>
<evidence type="ECO:0000259" key="1">
    <source>
        <dbReference type="Pfam" id="PF20247"/>
    </source>
</evidence>
<dbReference type="AlphaFoldDB" id="A0A6N3K6V5"/>
<reference evidence="2 3" key="1">
    <citation type="submission" date="2018-07" db="EMBL/GenBank/DDBJ databases">
        <authorList>
            <person name="Ye Y."/>
        </authorList>
    </citation>
    <scope>NUCLEOTIDE SEQUENCE [LARGE SCALE GENOMIC DNA]</scope>
    <source>
        <strain evidence="3">H14(2018)</strain>
    </source>
</reference>
<evidence type="ECO:0000313" key="3">
    <source>
        <dbReference type="Proteomes" id="UP000253958"/>
    </source>
</evidence>